<dbReference type="AlphaFoldDB" id="A0AAW2KLL5"/>
<reference evidence="2" key="2">
    <citation type="journal article" date="2024" name="Plant">
        <title>Genomic evolution and insights into agronomic trait innovations of Sesamum species.</title>
        <authorList>
            <person name="Miao H."/>
            <person name="Wang L."/>
            <person name="Qu L."/>
            <person name="Liu H."/>
            <person name="Sun Y."/>
            <person name="Le M."/>
            <person name="Wang Q."/>
            <person name="Wei S."/>
            <person name="Zheng Y."/>
            <person name="Lin W."/>
            <person name="Duan Y."/>
            <person name="Cao H."/>
            <person name="Xiong S."/>
            <person name="Wang X."/>
            <person name="Wei L."/>
            <person name="Li C."/>
            <person name="Ma Q."/>
            <person name="Ju M."/>
            <person name="Zhao R."/>
            <person name="Li G."/>
            <person name="Mu C."/>
            <person name="Tian Q."/>
            <person name="Mei H."/>
            <person name="Zhang T."/>
            <person name="Gao T."/>
            <person name="Zhang H."/>
        </authorList>
    </citation>
    <scope>NUCLEOTIDE SEQUENCE</scope>
    <source>
        <strain evidence="2">G01</strain>
    </source>
</reference>
<dbReference type="PANTHER" id="PTHR31286">
    <property type="entry name" value="GLYCINE-RICH CELL WALL STRUCTURAL PROTEIN 1.8-LIKE"/>
    <property type="match status" value="1"/>
</dbReference>
<evidence type="ECO:0000313" key="2">
    <source>
        <dbReference type="EMBL" id="KAL0307850.1"/>
    </source>
</evidence>
<sequence>MGNPDLNRIVHFEHAGCSFTSDSTPLMNTVQDNLRVVGGRGAGSSGFTETHDVGCDRIVSNSSPIPQSNSAQKHLSEQPEIFIGTVKLQSTAVDNIAGAFLNSSRKTLHFVPPTKQNGEIIVRPTKEVVENGSKKWHATAVGYFLGRKPYFPHLEAFVRSNWKGLQSVSATTSGFYFFRFRTRVAMEEIIEGGPWLFQGQPIVLQFWEQGMSLRRQKHTQVPVWIRLKHLPMEYWTDEGLSTVASGVGTPLYTDGITKECSRLDFARVCVMLNYTSSLPKHLIVISPILRDGKEDPKRVDIEYEWLPQRCKLCCSLGHVASTCPDSKKTNQGPPITIFVKKQSSNSGTAQPERGTEVELTVAGSESKVSAGYVPVRSTQHAGTALEFTRSKGKDIAIYNSYGVLASASLDNDTVIEFDDANHSPGPITRSPTVGPP</sequence>
<dbReference type="InterPro" id="IPR040256">
    <property type="entry name" value="At4g02000-like"/>
</dbReference>
<protein>
    <recommendedName>
        <fullName evidence="1">DUF4283 domain-containing protein</fullName>
    </recommendedName>
</protein>
<dbReference type="PANTHER" id="PTHR31286:SF165">
    <property type="entry name" value="DUF4283 DOMAIN-CONTAINING PROTEIN"/>
    <property type="match status" value="1"/>
</dbReference>
<feature type="domain" description="DUF4283" evidence="1">
    <location>
        <begin position="134"/>
        <end position="211"/>
    </location>
</feature>
<organism evidence="2">
    <name type="scientific">Sesamum angustifolium</name>
    <dbReference type="NCBI Taxonomy" id="2727405"/>
    <lineage>
        <taxon>Eukaryota</taxon>
        <taxon>Viridiplantae</taxon>
        <taxon>Streptophyta</taxon>
        <taxon>Embryophyta</taxon>
        <taxon>Tracheophyta</taxon>
        <taxon>Spermatophyta</taxon>
        <taxon>Magnoliopsida</taxon>
        <taxon>eudicotyledons</taxon>
        <taxon>Gunneridae</taxon>
        <taxon>Pentapetalae</taxon>
        <taxon>asterids</taxon>
        <taxon>lamiids</taxon>
        <taxon>Lamiales</taxon>
        <taxon>Pedaliaceae</taxon>
        <taxon>Sesamum</taxon>
    </lineage>
</organism>
<comment type="caution">
    <text evidence="2">The sequence shown here is derived from an EMBL/GenBank/DDBJ whole genome shotgun (WGS) entry which is preliminary data.</text>
</comment>
<proteinExistence type="predicted"/>
<dbReference type="InterPro" id="IPR025558">
    <property type="entry name" value="DUF4283"/>
</dbReference>
<dbReference type="EMBL" id="JACGWK010000059">
    <property type="protein sequence ID" value="KAL0307850.1"/>
    <property type="molecule type" value="Genomic_DNA"/>
</dbReference>
<reference evidence="2" key="1">
    <citation type="submission" date="2020-06" db="EMBL/GenBank/DDBJ databases">
        <authorList>
            <person name="Li T."/>
            <person name="Hu X."/>
            <person name="Zhang T."/>
            <person name="Song X."/>
            <person name="Zhang H."/>
            <person name="Dai N."/>
            <person name="Sheng W."/>
            <person name="Hou X."/>
            <person name="Wei L."/>
        </authorList>
    </citation>
    <scope>NUCLEOTIDE SEQUENCE</scope>
    <source>
        <strain evidence="2">G01</strain>
        <tissue evidence="2">Leaf</tissue>
    </source>
</reference>
<accession>A0AAW2KLL5</accession>
<evidence type="ECO:0000259" key="1">
    <source>
        <dbReference type="Pfam" id="PF14111"/>
    </source>
</evidence>
<dbReference type="Pfam" id="PF14111">
    <property type="entry name" value="DUF4283"/>
    <property type="match status" value="1"/>
</dbReference>
<name>A0AAW2KLL5_9LAMI</name>
<gene>
    <name evidence="2" type="ORF">Sangu_3008100</name>
</gene>